<dbReference type="GO" id="GO:0030334">
    <property type="term" value="P:regulation of cell migration"/>
    <property type="evidence" value="ECO:0007669"/>
    <property type="project" value="TreeGrafter"/>
</dbReference>
<dbReference type="PROSITE" id="PS51651">
    <property type="entry name" value="DOCKER"/>
    <property type="match status" value="1"/>
</dbReference>
<dbReference type="Proteomes" id="UP000694404">
    <property type="component" value="Unplaced"/>
</dbReference>
<reference evidence="3" key="2">
    <citation type="submission" date="2025-09" db="UniProtKB">
        <authorList>
            <consortium name="Ensembl"/>
        </authorList>
    </citation>
    <scope>IDENTIFICATION</scope>
</reference>
<name>A0A8C0FYT8_CHEAB</name>
<keyword evidence="4" id="KW-1185">Reference proteome</keyword>
<evidence type="ECO:0000313" key="4">
    <source>
        <dbReference type="Proteomes" id="UP000694404"/>
    </source>
</evidence>
<evidence type="ECO:0000256" key="1">
    <source>
        <dbReference type="PROSITE-ProRule" id="PRU00984"/>
    </source>
</evidence>
<feature type="domain" description="DOCKER" evidence="2">
    <location>
        <begin position="1"/>
        <end position="154"/>
    </location>
</feature>
<accession>A0A8C0FYT8</accession>
<dbReference type="GO" id="GO:0005085">
    <property type="term" value="F:guanyl-nucleotide exchange factor activity"/>
    <property type="evidence" value="ECO:0007669"/>
    <property type="project" value="InterPro"/>
</dbReference>
<dbReference type="InterPro" id="IPR027357">
    <property type="entry name" value="DOCKER_dom"/>
</dbReference>
<sequence length="154" mass="18343">MNPLAFHLFPYVKKRIQVISQTSTELNPIEVAIDEMSKKVSELKQLCTMEEVDMIRLQLKLQGSVSVKVSVAQFYVFYLSFCNSRVFEQFAEACGLALEVNKRLIKEDQLEYQEEMKSHYKDMLSELSAVMNEQVFYFNFWWWGWTWLFDSYDE</sequence>
<dbReference type="InterPro" id="IPR043162">
    <property type="entry name" value="DOCK_C_lobe_C"/>
</dbReference>
<dbReference type="Pfam" id="PF20421">
    <property type="entry name" value="DHR-2_Lobe_C"/>
    <property type="match status" value="1"/>
</dbReference>
<dbReference type="Gene3D" id="1.20.58.740">
    <property type="match status" value="2"/>
</dbReference>
<protein>
    <recommendedName>
        <fullName evidence="2">DOCKER domain-containing protein</fullName>
    </recommendedName>
</protein>
<proteinExistence type="inferred from homology"/>
<comment type="similarity">
    <text evidence="1">Belongs to the DOCK family.</text>
</comment>
<dbReference type="InterPro" id="IPR026791">
    <property type="entry name" value="DOCK"/>
</dbReference>
<evidence type="ECO:0000313" key="3">
    <source>
        <dbReference type="Ensembl" id="ENSCABP00000000158.1"/>
    </source>
</evidence>
<dbReference type="InterPro" id="IPR046773">
    <property type="entry name" value="DOCKER_Lobe_C"/>
</dbReference>
<dbReference type="GO" id="GO:0007264">
    <property type="term" value="P:small GTPase-mediated signal transduction"/>
    <property type="evidence" value="ECO:0007669"/>
    <property type="project" value="InterPro"/>
</dbReference>
<dbReference type="Ensembl" id="ENSCABT00000000177.1">
    <property type="protein sequence ID" value="ENSCABP00000000158.1"/>
    <property type="gene ID" value="ENSCABG00000000144.1"/>
</dbReference>
<dbReference type="AlphaFoldDB" id="A0A8C0FYT8"/>
<dbReference type="PANTHER" id="PTHR23317">
    <property type="entry name" value="DEDICATOR OF CYTOKINESIS DOCK"/>
    <property type="match status" value="1"/>
</dbReference>
<dbReference type="OMA" id="SIRRYEM"/>
<reference evidence="3" key="1">
    <citation type="submission" date="2025-08" db="UniProtKB">
        <authorList>
            <consortium name="Ensembl"/>
        </authorList>
    </citation>
    <scope>IDENTIFICATION</scope>
</reference>
<dbReference type="GO" id="GO:0060997">
    <property type="term" value="P:dendritic spine morphogenesis"/>
    <property type="evidence" value="ECO:0007669"/>
    <property type="project" value="TreeGrafter"/>
</dbReference>
<dbReference type="PANTHER" id="PTHR23317:SF71">
    <property type="entry name" value="DEDICATOR OF CYTOKINESIS PROTEIN 10"/>
    <property type="match status" value="1"/>
</dbReference>
<dbReference type="GeneTree" id="ENSGT00940000157469"/>
<evidence type="ECO:0000259" key="2">
    <source>
        <dbReference type="PROSITE" id="PS51651"/>
    </source>
</evidence>
<organism evidence="3 4">
    <name type="scientific">Chelonoidis abingdonii</name>
    <name type="common">Abingdon island giant tortoise</name>
    <name type="synonym">Testudo abingdonii</name>
    <dbReference type="NCBI Taxonomy" id="106734"/>
    <lineage>
        <taxon>Eukaryota</taxon>
        <taxon>Metazoa</taxon>
        <taxon>Chordata</taxon>
        <taxon>Craniata</taxon>
        <taxon>Vertebrata</taxon>
        <taxon>Euteleostomi</taxon>
        <taxon>Archelosauria</taxon>
        <taxon>Testudinata</taxon>
        <taxon>Testudines</taxon>
        <taxon>Cryptodira</taxon>
        <taxon>Durocryptodira</taxon>
        <taxon>Testudinoidea</taxon>
        <taxon>Testudinidae</taxon>
        <taxon>Chelonoidis</taxon>
    </lineage>
</organism>